<dbReference type="Proteomes" id="UP000628109">
    <property type="component" value="Unassembled WGS sequence"/>
</dbReference>
<dbReference type="Gene3D" id="3.30.70.920">
    <property type="match status" value="1"/>
</dbReference>
<dbReference type="PRINTS" id="PR00033">
    <property type="entry name" value="HTHASNC"/>
</dbReference>
<name>A0ABQ1EMT3_SPHSA</name>
<dbReference type="Pfam" id="PF01037">
    <property type="entry name" value="AsnC_trans_reg"/>
    <property type="match status" value="1"/>
</dbReference>
<dbReference type="InterPro" id="IPR011991">
    <property type="entry name" value="ArsR-like_HTH"/>
</dbReference>
<keyword evidence="2" id="KW-0238">DNA-binding</keyword>
<evidence type="ECO:0000256" key="3">
    <source>
        <dbReference type="ARBA" id="ARBA00023163"/>
    </source>
</evidence>
<dbReference type="Gene3D" id="1.10.10.10">
    <property type="entry name" value="Winged helix-like DNA-binding domain superfamily/Winged helix DNA-binding domain"/>
    <property type="match status" value="1"/>
</dbReference>
<dbReference type="InterPro" id="IPR000485">
    <property type="entry name" value="AsnC-type_HTH_dom"/>
</dbReference>
<proteinExistence type="predicted"/>
<dbReference type="EMBL" id="BMDU01000001">
    <property type="protein sequence ID" value="GFZ78004.1"/>
    <property type="molecule type" value="Genomic_DNA"/>
</dbReference>
<dbReference type="Pfam" id="PF13412">
    <property type="entry name" value="HTH_24"/>
    <property type="match status" value="1"/>
</dbReference>
<accession>A0ABQ1EMT3</accession>
<sequence length="163" mass="18290">MKRTIKLDATDLRIMAVLEKNGRITNSALAEKVGLSPSPCLTRVDRLEAAGYITGYGARINLAAIGELVTVFAEITLHDRRMGTVSRFEQKLKTIDELQECARISGDCDYILKFVTRSVSHYSQTIMKIVEESGLVDRYFSYFVVRSFEVGQRGFLDLVQSAD</sequence>
<keyword evidence="3" id="KW-0804">Transcription</keyword>
<dbReference type="InterPro" id="IPR019888">
    <property type="entry name" value="Tscrpt_reg_AsnC-like"/>
</dbReference>
<dbReference type="PANTHER" id="PTHR30154">
    <property type="entry name" value="LEUCINE-RESPONSIVE REGULATORY PROTEIN"/>
    <property type="match status" value="1"/>
</dbReference>
<keyword evidence="1" id="KW-0805">Transcription regulation</keyword>
<organism evidence="5 6">
    <name type="scientific">Sphingobium fuliginis (strain ATCC 27551)</name>
    <dbReference type="NCBI Taxonomy" id="336203"/>
    <lineage>
        <taxon>Bacteria</taxon>
        <taxon>Pseudomonadati</taxon>
        <taxon>Pseudomonadota</taxon>
        <taxon>Alphaproteobacteria</taxon>
        <taxon>Sphingomonadales</taxon>
        <taxon>Sphingomonadaceae</taxon>
        <taxon>Sphingobium</taxon>
    </lineage>
</organism>
<dbReference type="SUPFAM" id="SSF54909">
    <property type="entry name" value="Dimeric alpha+beta barrel"/>
    <property type="match status" value="1"/>
</dbReference>
<protein>
    <submittedName>
        <fullName evidence="5">AsnC family transcriptional regulator</fullName>
    </submittedName>
</protein>
<feature type="domain" description="HTH asnC-type" evidence="4">
    <location>
        <begin position="7"/>
        <end position="68"/>
    </location>
</feature>
<dbReference type="InterPro" id="IPR011008">
    <property type="entry name" value="Dimeric_a/b-barrel"/>
</dbReference>
<dbReference type="PROSITE" id="PS00519">
    <property type="entry name" value="HTH_ASNC_1"/>
    <property type="match status" value="1"/>
</dbReference>
<dbReference type="CDD" id="cd00090">
    <property type="entry name" value="HTH_ARSR"/>
    <property type="match status" value="1"/>
</dbReference>
<dbReference type="RefSeq" id="WP_229742361.1">
    <property type="nucleotide sequence ID" value="NZ_BMDU01000001.1"/>
</dbReference>
<dbReference type="SMART" id="SM00344">
    <property type="entry name" value="HTH_ASNC"/>
    <property type="match status" value="1"/>
</dbReference>
<dbReference type="SUPFAM" id="SSF46785">
    <property type="entry name" value="Winged helix' DNA-binding domain"/>
    <property type="match status" value="1"/>
</dbReference>
<comment type="caution">
    <text evidence="5">The sequence shown here is derived from an EMBL/GenBank/DDBJ whole genome shotgun (WGS) entry which is preliminary data.</text>
</comment>
<evidence type="ECO:0000313" key="5">
    <source>
        <dbReference type="EMBL" id="GFZ78004.1"/>
    </source>
</evidence>
<keyword evidence="6" id="KW-1185">Reference proteome</keyword>
<evidence type="ECO:0000259" key="4">
    <source>
        <dbReference type="PROSITE" id="PS50956"/>
    </source>
</evidence>
<evidence type="ECO:0000256" key="1">
    <source>
        <dbReference type="ARBA" id="ARBA00023015"/>
    </source>
</evidence>
<dbReference type="PROSITE" id="PS50956">
    <property type="entry name" value="HTH_ASNC_2"/>
    <property type="match status" value="1"/>
</dbReference>
<dbReference type="InterPro" id="IPR019887">
    <property type="entry name" value="Tscrpt_reg_AsnC/Lrp_C"/>
</dbReference>
<dbReference type="PANTHER" id="PTHR30154:SF34">
    <property type="entry name" value="TRANSCRIPTIONAL REGULATOR AZLB"/>
    <property type="match status" value="1"/>
</dbReference>
<dbReference type="InterPro" id="IPR019885">
    <property type="entry name" value="Tscrpt_reg_HTH_AsnC-type_CS"/>
</dbReference>
<evidence type="ECO:0000313" key="6">
    <source>
        <dbReference type="Proteomes" id="UP000628109"/>
    </source>
</evidence>
<dbReference type="InterPro" id="IPR036390">
    <property type="entry name" value="WH_DNA-bd_sf"/>
</dbReference>
<evidence type="ECO:0000256" key="2">
    <source>
        <dbReference type="ARBA" id="ARBA00023125"/>
    </source>
</evidence>
<dbReference type="InterPro" id="IPR036388">
    <property type="entry name" value="WH-like_DNA-bd_sf"/>
</dbReference>
<reference evidence="6" key="1">
    <citation type="journal article" date="2019" name="Int. J. Syst. Evol. Microbiol.">
        <title>The Global Catalogue of Microorganisms (GCM) 10K type strain sequencing project: providing services to taxonomists for standard genome sequencing and annotation.</title>
        <authorList>
            <consortium name="The Broad Institute Genomics Platform"/>
            <consortium name="The Broad Institute Genome Sequencing Center for Infectious Disease"/>
            <person name="Wu L."/>
            <person name="Ma J."/>
        </authorList>
    </citation>
    <scope>NUCLEOTIDE SEQUENCE [LARGE SCALE GENOMIC DNA]</scope>
    <source>
        <strain evidence="6">CCM 7327</strain>
    </source>
</reference>
<gene>
    <name evidence="5" type="ORF">GCM10019071_03130</name>
</gene>